<name>S6CV91_9EURY</name>
<dbReference type="EMBL" id="HF571520">
    <property type="protein sequence ID" value="CCQ34317.1"/>
    <property type="molecule type" value="Genomic_DNA"/>
</dbReference>
<dbReference type="HOGENOM" id="CLU_3130770_0_0_2"/>
<proteinExistence type="predicted"/>
<sequence>MAVVLGISFPAEFLAAMLLQLFFPDYQDVAADLVRPVVWLIKQFLELFG</sequence>
<accession>S6CV91</accession>
<protein>
    <submittedName>
        <fullName evidence="1">Uncharacterized protein</fullName>
    </submittedName>
</protein>
<dbReference type="Proteomes" id="UP000015381">
    <property type="component" value="Chromosome I"/>
</dbReference>
<dbReference type="KEGG" id="hti:HTIA_2205"/>
<keyword evidence="2" id="KW-1185">Reference proteome</keyword>
<reference evidence="1 2" key="1">
    <citation type="journal article" date="2014" name="Environ. Microbiol.">
        <title>Halorhabdus tiamatea: proteogenomics and glycosidase activity measurements identify the first cultivated euryarchaeon from a deep-sea anoxic brine lake as potential polysaccharide degrader.</title>
        <authorList>
            <person name="Werner J."/>
            <person name="Ferrer M."/>
            <person name="Michel G."/>
            <person name="Mann A.J."/>
            <person name="Huang S."/>
            <person name="Juarez S."/>
            <person name="Ciordia S."/>
            <person name="Albar J.P."/>
            <person name="Alcaide M."/>
            <person name="La Cono V."/>
            <person name="Yakimov M.M."/>
            <person name="Antunes A."/>
            <person name="Taborda M."/>
            <person name="Da Costa M.S."/>
            <person name="Amann R.I."/>
            <person name="Gloeckner F.O."/>
            <person name="Golyshina O.V."/>
            <person name="Golyshin P.N."/>
            <person name="Teeling H."/>
        </authorList>
    </citation>
    <scope>NUCLEOTIDE SEQUENCE [LARGE SCALE GENOMIC DNA]</scope>
    <source>
        <strain evidence="2">SARL4B</strain>
    </source>
</reference>
<evidence type="ECO:0000313" key="1">
    <source>
        <dbReference type="EMBL" id="CCQ34317.1"/>
    </source>
</evidence>
<evidence type="ECO:0000313" key="2">
    <source>
        <dbReference type="Proteomes" id="UP000015381"/>
    </source>
</evidence>
<organism evidence="1 2">
    <name type="scientific">Halorhabdus tiamatea SARL4B</name>
    <dbReference type="NCBI Taxonomy" id="1033806"/>
    <lineage>
        <taxon>Archaea</taxon>
        <taxon>Methanobacteriati</taxon>
        <taxon>Methanobacteriota</taxon>
        <taxon>Stenosarchaea group</taxon>
        <taxon>Halobacteria</taxon>
        <taxon>Halobacteriales</taxon>
        <taxon>Haloarculaceae</taxon>
        <taxon>Halorhabdus</taxon>
    </lineage>
</organism>
<dbReference type="AlphaFoldDB" id="S6CV91"/>
<gene>
    <name evidence="1" type="ORF">HTIA_2205</name>
</gene>